<feature type="transmembrane region" description="Helical" evidence="1">
    <location>
        <begin position="126"/>
        <end position="144"/>
    </location>
</feature>
<protein>
    <submittedName>
        <fullName evidence="2">Uncharacterized protein DUF998</fullName>
    </submittedName>
</protein>
<evidence type="ECO:0000256" key="1">
    <source>
        <dbReference type="SAM" id="Phobius"/>
    </source>
</evidence>
<feature type="transmembrane region" description="Helical" evidence="1">
    <location>
        <begin position="151"/>
        <end position="175"/>
    </location>
</feature>
<sequence>MVTASAPLPAVVRPAALVAVVASVVDLTFLAAFHVLQPDVDPLTTATSSYVHGTAGQASQVATLAAGVGALSLAVALRTVGRGSRWMVGLALLVVFGLAKVVHALFPIAPDGASTGTGAVHNLTGNLAFFVLPVAAVLLGSLVARATGRRVVGVLGGVVAATTVGVLAGDAVGAFGLAQRVYLVSAAAWVATCAWAVLAPGRTPTRGG</sequence>
<keyword evidence="3" id="KW-1185">Reference proteome</keyword>
<feature type="transmembrane region" description="Helical" evidence="1">
    <location>
        <begin position="12"/>
        <end position="36"/>
    </location>
</feature>
<dbReference type="AlphaFoldDB" id="A0A542YUL0"/>
<name>A0A542YUL0_9MICO</name>
<keyword evidence="1" id="KW-0472">Membrane</keyword>
<keyword evidence="1" id="KW-0812">Transmembrane</keyword>
<keyword evidence="1" id="KW-1133">Transmembrane helix</keyword>
<dbReference type="EMBL" id="VFOP01000001">
    <property type="protein sequence ID" value="TQL51767.1"/>
    <property type="molecule type" value="Genomic_DNA"/>
</dbReference>
<proteinExistence type="predicted"/>
<gene>
    <name evidence="2" type="ORF">FB467_2928</name>
</gene>
<evidence type="ECO:0000313" key="2">
    <source>
        <dbReference type="EMBL" id="TQL51767.1"/>
    </source>
</evidence>
<comment type="caution">
    <text evidence="2">The sequence shown here is derived from an EMBL/GenBank/DDBJ whole genome shotgun (WGS) entry which is preliminary data.</text>
</comment>
<reference evidence="2 3" key="1">
    <citation type="submission" date="2019-06" db="EMBL/GenBank/DDBJ databases">
        <title>Sequencing the genomes of 1000 actinobacteria strains.</title>
        <authorList>
            <person name="Klenk H.-P."/>
        </authorList>
    </citation>
    <scope>NUCLEOTIDE SEQUENCE [LARGE SCALE GENOMIC DNA]</scope>
    <source>
        <strain evidence="2 3">DSM 12335</strain>
    </source>
</reference>
<dbReference type="RefSeq" id="WP_141785724.1">
    <property type="nucleotide sequence ID" value="NZ_BAAAIK010000001.1"/>
</dbReference>
<evidence type="ECO:0000313" key="3">
    <source>
        <dbReference type="Proteomes" id="UP000319516"/>
    </source>
</evidence>
<feature type="transmembrane region" description="Helical" evidence="1">
    <location>
        <begin position="56"/>
        <end position="77"/>
    </location>
</feature>
<feature type="transmembrane region" description="Helical" evidence="1">
    <location>
        <begin position="181"/>
        <end position="199"/>
    </location>
</feature>
<dbReference type="Pfam" id="PF06197">
    <property type="entry name" value="DUF998"/>
    <property type="match status" value="1"/>
</dbReference>
<feature type="transmembrane region" description="Helical" evidence="1">
    <location>
        <begin position="86"/>
        <end position="106"/>
    </location>
</feature>
<dbReference type="Proteomes" id="UP000319516">
    <property type="component" value="Unassembled WGS sequence"/>
</dbReference>
<accession>A0A542YUL0</accession>
<organism evidence="2 3">
    <name type="scientific">Ornithinicoccus hortensis</name>
    <dbReference type="NCBI Taxonomy" id="82346"/>
    <lineage>
        <taxon>Bacteria</taxon>
        <taxon>Bacillati</taxon>
        <taxon>Actinomycetota</taxon>
        <taxon>Actinomycetes</taxon>
        <taxon>Micrococcales</taxon>
        <taxon>Intrasporangiaceae</taxon>
        <taxon>Ornithinicoccus</taxon>
    </lineage>
</organism>
<dbReference type="OrthoDB" id="5193479at2"/>
<dbReference type="InterPro" id="IPR009339">
    <property type="entry name" value="DUF998"/>
</dbReference>